<evidence type="ECO:0000256" key="5">
    <source>
        <dbReference type="ARBA" id="ARBA00022776"/>
    </source>
</evidence>
<dbReference type="FunFam" id="3.40.50.300:FF:000481">
    <property type="entry name" value="Structural maintenance of chromosomes 4"/>
    <property type="match status" value="1"/>
</dbReference>
<keyword evidence="6" id="KW-0067">ATP-binding</keyword>
<dbReference type="GO" id="GO:0007076">
    <property type="term" value="P:mitotic chromosome condensation"/>
    <property type="evidence" value="ECO:0007669"/>
    <property type="project" value="TreeGrafter"/>
</dbReference>
<feature type="compositionally biased region" description="Polar residues" evidence="13">
    <location>
        <begin position="1254"/>
        <end position="1266"/>
    </location>
</feature>
<keyword evidence="8" id="KW-0226">DNA condensation</keyword>
<dbReference type="FunFam" id="3.40.50.300:FF:000585">
    <property type="entry name" value="Structural maintenance of chromosomes 4"/>
    <property type="match status" value="1"/>
</dbReference>
<gene>
    <name evidence="15" type="ORF">OXX778_LOCUS7322</name>
</gene>
<dbReference type="InterPro" id="IPR036277">
    <property type="entry name" value="SMC_hinge_sf"/>
</dbReference>
<dbReference type="GO" id="GO:0051301">
    <property type="term" value="P:cell division"/>
    <property type="evidence" value="ECO:0007669"/>
    <property type="project" value="UniProtKB-KW"/>
</dbReference>
<sequence length="1266" mass="147317">MTLVINYIEIENFKSYYGKNILGPFHQSFNAVIGPNGSGKSNVIDSLLFVFGFRAQKIRTKKISVLIHNSDQHQNVNSCSVTIFFRKIREIGPNKFEVITNSDFTIKRTAYKDNSSEYHINDQKVQYKEVASLLRENNVDLDHNRFLILQGEVEQISLLKPKAANENEEGLLEYLEDIIGTIKYKPMLEEVAQEIEKINEIRTEKSNRVQNLQKDKNNLEGPKNEAVNYLKLENELIEAKNKYYQANIFEKQKEIDEKKESCEEMKNTMDEIDQKLKTMNQENETNVSECTIKKKDFEKKSRLKEKLKKNFEDMEKEDVEIREGMKHAKENVKKTEKKISTEEENIRKYTELPEKNEQRIKELEEEKSELDEQLEPANKLLQSKMDQVNKETVKYQEKKNSLQDKLTELQTSANEAKSKMDIAQSELDVYLNNQNYEKNKLEDTRKKLEDFNNQLTEKEKLISELENETVPGYERDLKQANDELNQISLKEKQLAETVNRNRLKFSEAQSSFSSNRNQNRVLSFLMKLKSEGKVPGIFGRLGDLGAIDAKYDIAISTACGALDCVVVDSIDTAQKCVEYLKTNSVGSATFIALDKQEKWREHVNKKGQTPENVSRLVDLIKVNDPKYLTAFYYSLRNTLVSNDLDQATRIAYGQTRNRVVTLKGEIIEVTGTMSGGGQPLKGRMGSKLTEEYTAEQLKKMEETLQIDQEALKQMITRKQELEPLVHELRHKIDKARNELTKLKNEVNSLKDQIKEYKKFEANCLKKIKEITPDEAKQKTLEENLEKFKKEFEKADKLAAKLRDENEELHKTIVEISKKILDGPKEKLKNLETRISEINTEISNLDVESKSSARQLTNSQKKLKNFIEDLETYENDYEKFKQRLENMDENGKELVEQREVVNKEVEDIEIEIKELTKVIKQNESKIQKMEADRIDLKHKMEKSNEDLKQQERECKHYENSLSSLKLHNIKDLEKNVFNDNESTLNEGPELEKFNEDYFTGIDIDGLVRTIKKIEDNLKAQAPNLAVIQNYKELMKKFMERVNELDELNMQRDKLCNDFEELRKKRLDEFMNGFTQIRLKLKEIYRTVTLEGDAELELVDTLDPFTEGIVLSVRPPKKSWKNVSNLSGGEKTLSSLSLVFALHEFRATPIYVMDEIDAALDFKNVSIIAHYIKERTKNAQFIIISLRNNMFELCDRLFGIYKVMNCTSATFIAPEFLELEEKKRPNKVLVQQQIDTKENHIQINNEEKIEDKNDNTLVENTNNSMAVN</sequence>
<dbReference type="PIRSF" id="PIRSF005719">
    <property type="entry name" value="SMC"/>
    <property type="match status" value="1"/>
</dbReference>
<organism evidence="15 16">
    <name type="scientific">Brachionus calyciflorus</name>
    <dbReference type="NCBI Taxonomy" id="104777"/>
    <lineage>
        <taxon>Eukaryota</taxon>
        <taxon>Metazoa</taxon>
        <taxon>Spiralia</taxon>
        <taxon>Gnathifera</taxon>
        <taxon>Rotifera</taxon>
        <taxon>Eurotatoria</taxon>
        <taxon>Monogononta</taxon>
        <taxon>Pseudotrocha</taxon>
        <taxon>Ploima</taxon>
        <taxon>Brachionidae</taxon>
        <taxon>Brachionus</taxon>
    </lineage>
</organism>
<dbReference type="PANTHER" id="PTHR18937:SF172">
    <property type="entry name" value="STRUCTURAL MAINTENANCE OF CHROMOSOMES PROTEIN"/>
    <property type="match status" value="1"/>
</dbReference>
<dbReference type="InterPro" id="IPR003395">
    <property type="entry name" value="RecF/RecN/SMC_N"/>
</dbReference>
<accession>A0A813U434</accession>
<keyword evidence="10" id="KW-0131">Cell cycle</keyword>
<evidence type="ECO:0000256" key="3">
    <source>
        <dbReference type="ARBA" id="ARBA00022618"/>
    </source>
</evidence>
<feature type="coiled-coil region" evidence="12">
    <location>
        <begin position="694"/>
        <end position="966"/>
    </location>
</feature>
<name>A0A813U434_9BILA</name>
<keyword evidence="16" id="KW-1185">Reference proteome</keyword>
<comment type="caution">
    <text evidence="15">The sequence shown here is derived from an EMBL/GenBank/DDBJ whole genome shotgun (WGS) entry which is preliminary data.</text>
</comment>
<dbReference type="GO" id="GO:0000796">
    <property type="term" value="C:condensin complex"/>
    <property type="evidence" value="ECO:0007669"/>
    <property type="project" value="TreeGrafter"/>
</dbReference>
<dbReference type="Gene3D" id="3.30.70.1620">
    <property type="match status" value="1"/>
</dbReference>
<dbReference type="InterPro" id="IPR027417">
    <property type="entry name" value="P-loop_NTPase"/>
</dbReference>
<feature type="domain" description="SMC hinge" evidence="14">
    <location>
        <begin position="535"/>
        <end position="651"/>
    </location>
</feature>
<evidence type="ECO:0000256" key="8">
    <source>
        <dbReference type="ARBA" id="ARBA00023067"/>
    </source>
</evidence>
<dbReference type="AlphaFoldDB" id="A0A813U434"/>
<evidence type="ECO:0000256" key="6">
    <source>
        <dbReference type="ARBA" id="ARBA00022840"/>
    </source>
</evidence>
<keyword evidence="5" id="KW-0498">Mitosis</keyword>
<dbReference type="SUPFAM" id="SSF75553">
    <property type="entry name" value="Smc hinge domain"/>
    <property type="match status" value="1"/>
</dbReference>
<dbReference type="Proteomes" id="UP000663879">
    <property type="component" value="Unassembled WGS sequence"/>
</dbReference>
<comment type="similarity">
    <text evidence="2">Belongs to the SMC family. SMC4 subfamily.</text>
</comment>
<evidence type="ECO:0000256" key="13">
    <source>
        <dbReference type="SAM" id="MobiDB-lite"/>
    </source>
</evidence>
<keyword evidence="4" id="KW-0547">Nucleotide-binding</keyword>
<evidence type="ECO:0000256" key="1">
    <source>
        <dbReference type="ARBA" id="ARBA00004123"/>
    </source>
</evidence>
<reference evidence="15" key="1">
    <citation type="submission" date="2021-02" db="EMBL/GenBank/DDBJ databases">
        <authorList>
            <person name="Nowell W R."/>
        </authorList>
    </citation>
    <scope>NUCLEOTIDE SEQUENCE</scope>
    <source>
        <strain evidence="15">Ploen Becks lab</strain>
    </source>
</reference>
<dbReference type="Pfam" id="PF02463">
    <property type="entry name" value="SMC_N"/>
    <property type="match status" value="1"/>
</dbReference>
<evidence type="ECO:0000256" key="2">
    <source>
        <dbReference type="ARBA" id="ARBA00006005"/>
    </source>
</evidence>
<dbReference type="GO" id="GO:0005634">
    <property type="term" value="C:nucleus"/>
    <property type="evidence" value="ECO:0007669"/>
    <property type="project" value="UniProtKB-SubCell"/>
</dbReference>
<dbReference type="OrthoDB" id="5575062at2759"/>
<proteinExistence type="inferred from homology"/>
<dbReference type="SMART" id="SM00968">
    <property type="entry name" value="SMC_hinge"/>
    <property type="match status" value="1"/>
</dbReference>
<evidence type="ECO:0000313" key="15">
    <source>
        <dbReference type="EMBL" id="CAF0818183.1"/>
    </source>
</evidence>
<keyword evidence="3" id="KW-0132">Cell division</keyword>
<dbReference type="Gene3D" id="1.20.1060.20">
    <property type="match status" value="1"/>
</dbReference>
<evidence type="ECO:0000256" key="9">
    <source>
        <dbReference type="ARBA" id="ARBA00023242"/>
    </source>
</evidence>
<comment type="subcellular location">
    <subcellularLocation>
        <location evidence="1 11">Nucleus</location>
    </subcellularLocation>
</comment>
<dbReference type="SUPFAM" id="SSF57997">
    <property type="entry name" value="Tropomyosin"/>
    <property type="match status" value="1"/>
</dbReference>
<dbReference type="EMBL" id="CAJNOC010000927">
    <property type="protein sequence ID" value="CAF0818183.1"/>
    <property type="molecule type" value="Genomic_DNA"/>
</dbReference>
<dbReference type="GO" id="GO:0005524">
    <property type="term" value="F:ATP binding"/>
    <property type="evidence" value="ECO:0007669"/>
    <property type="project" value="UniProtKB-KW"/>
</dbReference>
<evidence type="ECO:0000256" key="7">
    <source>
        <dbReference type="ARBA" id="ARBA00023054"/>
    </source>
</evidence>
<feature type="region of interest" description="Disordered" evidence="13">
    <location>
        <begin position="1246"/>
        <end position="1266"/>
    </location>
</feature>
<keyword evidence="9 11" id="KW-0539">Nucleus</keyword>
<evidence type="ECO:0000256" key="4">
    <source>
        <dbReference type="ARBA" id="ARBA00022741"/>
    </source>
</evidence>
<feature type="coiled-coil region" evidence="12">
    <location>
        <begin position="248"/>
        <end position="497"/>
    </location>
</feature>
<evidence type="ECO:0000256" key="11">
    <source>
        <dbReference type="PIRNR" id="PIRNR005719"/>
    </source>
</evidence>
<dbReference type="PANTHER" id="PTHR18937">
    <property type="entry name" value="STRUCTURAL MAINTENANCE OF CHROMOSOMES SMC FAMILY MEMBER"/>
    <property type="match status" value="1"/>
</dbReference>
<keyword evidence="7 12" id="KW-0175">Coiled coil</keyword>
<dbReference type="Gene3D" id="3.40.50.300">
    <property type="entry name" value="P-loop containing nucleotide triphosphate hydrolases"/>
    <property type="match status" value="2"/>
</dbReference>
<feature type="coiled-coil region" evidence="12">
    <location>
        <begin position="1026"/>
        <end position="1063"/>
    </location>
</feature>
<evidence type="ECO:0000256" key="10">
    <source>
        <dbReference type="ARBA" id="ARBA00023306"/>
    </source>
</evidence>
<feature type="coiled-coil region" evidence="12">
    <location>
        <begin position="188"/>
        <end position="215"/>
    </location>
</feature>
<dbReference type="Pfam" id="PF06470">
    <property type="entry name" value="SMC_hinge"/>
    <property type="match status" value="1"/>
</dbReference>
<protein>
    <recommendedName>
        <fullName evidence="11">Structural maintenance of chromosomes protein</fullName>
    </recommendedName>
</protein>
<dbReference type="GO" id="GO:0016887">
    <property type="term" value="F:ATP hydrolysis activity"/>
    <property type="evidence" value="ECO:0007669"/>
    <property type="project" value="InterPro"/>
</dbReference>
<dbReference type="InterPro" id="IPR024704">
    <property type="entry name" value="SMC"/>
</dbReference>
<dbReference type="InterPro" id="IPR010935">
    <property type="entry name" value="SMC_hinge"/>
</dbReference>
<evidence type="ECO:0000313" key="16">
    <source>
        <dbReference type="Proteomes" id="UP000663879"/>
    </source>
</evidence>
<evidence type="ECO:0000256" key="12">
    <source>
        <dbReference type="SAM" id="Coils"/>
    </source>
</evidence>
<evidence type="ECO:0000259" key="14">
    <source>
        <dbReference type="SMART" id="SM00968"/>
    </source>
</evidence>
<dbReference type="SUPFAM" id="SSF52540">
    <property type="entry name" value="P-loop containing nucleoside triphosphate hydrolases"/>
    <property type="match status" value="1"/>
</dbReference>